<gene>
    <name evidence="12" type="primary">cyaD [H]</name>
    <name evidence="12" type="ordered locus">TVNIR_1994</name>
</gene>
<keyword evidence="10" id="KW-0175">Coiled coil</keyword>
<dbReference type="SUPFAM" id="SSF111369">
    <property type="entry name" value="HlyD-like secretion proteins"/>
    <property type="match status" value="1"/>
</dbReference>
<accession>L0DXG5</accession>
<dbReference type="GO" id="GO:0005886">
    <property type="term" value="C:plasma membrane"/>
    <property type="evidence" value="ECO:0007669"/>
    <property type="project" value="UniProtKB-SubCell"/>
</dbReference>
<organism evidence="12 13">
    <name type="scientific">Thioalkalivibrio nitratireducens (strain DSM 14787 / UNIQEM 213 / ALEN2)</name>
    <dbReference type="NCBI Taxonomy" id="1255043"/>
    <lineage>
        <taxon>Bacteria</taxon>
        <taxon>Pseudomonadati</taxon>
        <taxon>Pseudomonadota</taxon>
        <taxon>Gammaproteobacteria</taxon>
        <taxon>Chromatiales</taxon>
        <taxon>Ectothiorhodospiraceae</taxon>
        <taxon>Thioalkalivibrio</taxon>
    </lineage>
</organism>
<name>L0DXG5_THIND</name>
<keyword evidence="13" id="KW-1185">Reference proteome</keyword>
<dbReference type="KEGG" id="tni:TVNIR_1994"/>
<evidence type="ECO:0000313" key="12">
    <source>
        <dbReference type="EMBL" id="AGA33655.1"/>
    </source>
</evidence>
<keyword evidence="3 9" id="KW-0813">Transport</keyword>
<dbReference type="EMBL" id="CP003989">
    <property type="protein sequence ID" value="AGA33655.1"/>
    <property type="molecule type" value="Genomic_DNA"/>
</dbReference>
<keyword evidence="8 9" id="KW-0472">Membrane</keyword>
<dbReference type="InterPro" id="IPR010129">
    <property type="entry name" value="T1SS_HlyD"/>
</dbReference>
<evidence type="ECO:0000256" key="9">
    <source>
        <dbReference type="RuleBase" id="RU365093"/>
    </source>
</evidence>
<evidence type="ECO:0000256" key="6">
    <source>
        <dbReference type="ARBA" id="ARBA00022692"/>
    </source>
</evidence>
<reference evidence="12" key="1">
    <citation type="submission" date="2015-12" db="EMBL/GenBank/DDBJ databases">
        <authorList>
            <person name="Tikhonova T.V."/>
            <person name="Pavlov A.R."/>
            <person name="Beletsky A.V."/>
            <person name="Mardanov A.V."/>
            <person name="Sorokin D.Y."/>
            <person name="Ravin N.V."/>
            <person name="Popov V.O."/>
        </authorList>
    </citation>
    <scope>NUCLEOTIDE SEQUENCE</scope>
    <source>
        <strain evidence="12">DSM 14787</strain>
    </source>
</reference>
<dbReference type="Gene3D" id="1.10.287.470">
    <property type="entry name" value="Helix hairpin bin"/>
    <property type="match status" value="1"/>
</dbReference>
<dbReference type="NCBIfam" id="TIGR01843">
    <property type="entry name" value="type_I_hlyD"/>
    <property type="match status" value="1"/>
</dbReference>
<dbReference type="OrthoDB" id="9775513at2"/>
<evidence type="ECO:0000256" key="3">
    <source>
        <dbReference type="ARBA" id="ARBA00022448"/>
    </source>
</evidence>
<evidence type="ECO:0000256" key="5">
    <source>
        <dbReference type="ARBA" id="ARBA00022519"/>
    </source>
</evidence>
<evidence type="ECO:0000259" key="11">
    <source>
        <dbReference type="Pfam" id="PF26002"/>
    </source>
</evidence>
<keyword evidence="5 9" id="KW-0997">Cell inner membrane</keyword>
<dbReference type="PATRIC" id="fig|1255043.3.peg.2016"/>
<feature type="coiled-coil region" evidence="10">
    <location>
        <begin position="229"/>
        <end position="271"/>
    </location>
</feature>
<protein>
    <recommendedName>
        <fullName evidence="9">Membrane fusion protein (MFP) family protein</fullName>
    </recommendedName>
</protein>
<dbReference type="GO" id="GO:0015031">
    <property type="term" value="P:protein transport"/>
    <property type="evidence" value="ECO:0007669"/>
    <property type="project" value="InterPro"/>
</dbReference>
<evidence type="ECO:0000256" key="10">
    <source>
        <dbReference type="SAM" id="Coils"/>
    </source>
</evidence>
<evidence type="ECO:0000256" key="1">
    <source>
        <dbReference type="ARBA" id="ARBA00004377"/>
    </source>
</evidence>
<feature type="transmembrane region" description="Helical" evidence="9">
    <location>
        <begin position="65"/>
        <end position="82"/>
    </location>
</feature>
<sequence>MVLRTGIKAAHQHAVAWGQRLRAFWGRIPARSLANRLLRGNVLGDHRHSDRDEIDDSAMTGATRIIWLAAGFITVFLIWSYFATVDEVSSGQGTVIPHTRSQVIQSLEGGILQALYVFEGDTVSPGQPLARLDPTRSESDLEETEARYRGALARASRLEAEVNREPLTFPDELLDHPALIASESALYESRQQGLEQSRQGLAESLDMVQQERRITERLVSGGAASQVELLQLRRQEADLTRQLHELESEFLVRAREEMARASTEVEALASVLRGLRDAVQRQTLRSPVRGVVKSIHVTTLGGVLPANGQLMEIVPIEDQLRIEARISPRDIAFIRPGQDAKVKVTAYDYATYGALDGQVVSISPDTIRDEVNPEVFYYRVFIETESDALINRAGRRFPIEPGMIAQVDIRSGRKTVWQYLTKPLNRAGEALRER</sequence>
<comment type="similarity">
    <text evidence="2 9">Belongs to the membrane fusion protein (MFP) (TC 8.A.1) family.</text>
</comment>
<proteinExistence type="inferred from homology"/>
<keyword evidence="6 9" id="KW-0812">Transmembrane</keyword>
<dbReference type="Gene3D" id="2.40.30.170">
    <property type="match status" value="1"/>
</dbReference>
<dbReference type="Proteomes" id="UP000010809">
    <property type="component" value="Chromosome"/>
</dbReference>
<comment type="subcellular location">
    <subcellularLocation>
        <location evidence="1 9">Cell inner membrane</location>
        <topology evidence="1 9">Single-pass membrane protein</topology>
    </subcellularLocation>
</comment>
<dbReference type="PANTHER" id="PTHR30386">
    <property type="entry name" value="MEMBRANE FUSION SUBUNIT OF EMRAB-TOLC MULTIDRUG EFFLUX PUMP"/>
    <property type="match status" value="1"/>
</dbReference>
<dbReference type="PRINTS" id="PR01490">
    <property type="entry name" value="RTXTOXIND"/>
</dbReference>
<dbReference type="STRING" id="1255043.TVNIR_1994"/>
<dbReference type="RefSeq" id="WP_015258782.1">
    <property type="nucleotide sequence ID" value="NC_019902.2"/>
</dbReference>
<evidence type="ECO:0000256" key="4">
    <source>
        <dbReference type="ARBA" id="ARBA00022475"/>
    </source>
</evidence>
<dbReference type="Pfam" id="PF26002">
    <property type="entry name" value="Beta-barrel_AprE"/>
    <property type="match status" value="1"/>
</dbReference>
<evidence type="ECO:0000256" key="2">
    <source>
        <dbReference type="ARBA" id="ARBA00009477"/>
    </source>
</evidence>
<dbReference type="eggNOG" id="COG0845">
    <property type="taxonomic scope" value="Bacteria"/>
</dbReference>
<keyword evidence="4 9" id="KW-1003">Cell membrane</keyword>
<dbReference type="InterPro" id="IPR050739">
    <property type="entry name" value="MFP"/>
</dbReference>
<dbReference type="HOGENOM" id="CLU_023976_8_0_6"/>
<evidence type="ECO:0000313" key="13">
    <source>
        <dbReference type="Proteomes" id="UP000010809"/>
    </source>
</evidence>
<feature type="domain" description="AprE-like beta-barrel" evidence="11">
    <location>
        <begin position="320"/>
        <end position="412"/>
    </location>
</feature>
<dbReference type="InterPro" id="IPR058982">
    <property type="entry name" value="Beta-barrel_AprE"/>
</dbReference>
<dbReference type="AlphaFoldDB" id="L0DXG5"/>
<evidence type="ECO:0000256" key="8">
    <source>
        <dbReference type="ARBA" id="ARBA00023136"/>
    </source>
</evidence>
<keyword evidence="7 9" id="KW-1133">Transmembrane helix</keyword>
<dbReference type="PANTHER" id="PTHR30386:SF26">
    <property type="entry name" value="TRANSPORT PROTEIN COMB"/>
    <property type="match status" value="1"/>
</dbReference>
<dbReference type="Gene3D" id="2.40.50.100">
    <property type="match status" value="1"/>
</dbReference>
<evidence type="ECO:0000256" key="7">
    <source>
        <dbReference type="ARBA" id="ARBA00022989"/>
    </source>
</evidence>